<dbReference type="GO" id="GO:0005737">
    <property type="term" value="C:cytoplasm"/>
    <property type="evidence" value="ECO:0007669"/>
    <property type="project" value="TreeGrafter"/>
</dbReference>
<name>A0A8H3IT96_9LECA</name>
<sequence length="396" mass="43321">MADSDDKQWASKYVLDPLTAPEPSQETGPGTHYSSTFSSTNPYRESTASAASITPSSAGQRRSPEKQVETSVKGVETPTSSHSGYPTPPSSASPRRAHFHGTPTSSSRNSISQASTQIPTSTGGQTADSGPRPRNNSLPSRYAGDRSNRPLETLTRENKLAYRSPHLRKKYIPGADKIDSLDNIYSPYHHEGPYDATLISRNTNLNYSPVEAVRGTNEEALKATPPEMIQDSLMRHKPLDGVAIVPPGMQDINGNTYNYEEGTDMMIENGGNYKRWSGVKYLPEDLKGKGEPSYSIEKALKEHKRSSHRRVMSDGNDAIEMTSPRTPQTPQSPYRDSLNGERPSSSGSVASPRATGQNYSDWENGLHRRLSGSRVGGSIRRKFGSLRGRTGEEHGN</sequence>
<evidence type="ECO:0000313" key="2">
    <source>
        <dbReference type="EMBL" id="CAF9931103.1"/>
    </source>
</evidence>
<dbReference type="PANTHER" id="PTHR28307">
    <property type="entry name" value="PROTEIN PAL1"/>
    <property type="match status" value="1"/>
</dbReference>
<keyword evidence="3" id="KW-1185">Reference proteome</keyword>
<accession>A0A8H3IT96</accession>
<feature type="compositionally biased region" description="Basic and acidic residues" evidence="1">
    <location>
        <begin position="143"/>
        <end position="156"/>
    </location>
</feature>
<organism evidence="2 3">
    <name type="scientific">Heterodermia speciosa</name>
    <dbReference type="NCBI Taxonomy" id="116794"/>
    <lineage>
        <taxon>Eukaryota</taxon>
        <taxon>Fungi</taxon>
        <taxon>Dikarya</taxon>
        <taxon>Ascomycota</taxon>
        <taxon>Pezizomycotina</taxon>
        <taxon>Lecanoromycetes</taxon>
        <taxon>OSLEUM clade</taxon>
        <taxon>Lecanoromycetidae</taxon>
        <taxon>Caliciales</taxon>
        <taxon>Physciaceae</taxon>
        <taxon>Heterodermia</taxon>
    </lineage>
</organism>
<feature type="compositionally biased region" description="Polar residues" evidence="1">
    <location>
        <begin position="102"/>
        <end position="139"/>
    </location>
</feature>
<reference evidence="2" key="1">
    <citation type="submission" date="2021-03" db="EMBL/GenBank/DDBJ databases">
        <authorList>
            <person name="Tagirdzhanova G."/>
        </authorList>
    </citation>
    <scope>NUCLEOTIDE SEQUENCE</scope>
</reference>
<evidence type="ECO:0000313" key="3">
    <source>
        <dbReference type="Proteomes" id="UP000664521"/>
    </source>
</evidence>
<feature type="compositionally biased region" description="Polar residues" evidence="1">
    <location>
        <begin position="22"/>
        <end position="44"/>
    </location>
</feature>
<proteinExistence type="predicted"/>
<comment type="caution">
    <text evidence="2">The sequence shown here is derived from an EMBL/GenBank/DDBJ whole genome shotgun (WGS) entry which is preliminary data.</text>
</comment>
<feature type="compositionally biased region" description="Low complexity" evidence="1">
    <location>
        <begin position="46"/>
        <end position="58"/>
    </location>
</feature>
<dbReference type="PANTHER" id="PTHR28307:SF1">
    <property type="entry name" value="PAL1 CELL MORPHOLOGY PROTEIN"/>
    <property type="match status" value="1"/>
</dbReference>
<dbReference type="Proteomes" id="UP000664521">
    <property type="component" value="Unassembled WGS sequence"/>
</dbReference>
<evidence type="ECO:0008006" key="4">
    <source>
        <dbReference type="Google" id="ProtNLM"/>
    </source>
</evidence>
<gene>
    <name evidence="2" type="ORF">HETSPECPRED_007781</name>
</gene>
<feature type="region of interest" description="Disordered" evidence="1">
    <location>
        <begin position="300"/>
        <end position="396"/>
    </location>
</feature>
<feature type="compositionally biased region" description="Polar residues" evidence="1">
    <location>
        <begin position="342"/>
        <end position="361"/>
    </location>
</feature>
<evidence type="ECO:0000256" key="1">
    <source>
        <dbReference type="SAM" id="MobiDB-lite"/>
    </source>
</evidence>
<dbReference type="AlphaFoldDB" id="A0A8H3IT96"/>
<feature type="region of interest" description="Disordered" evidence="1">
    <location>
        <begin position="1"/>
        <end position="156"/>
    </location>
</feature>
<dbReference type="Pfam" id="PF08316">
    <property type="entry name" value="Pal1"/>
    <property type="match status" value="1"/>
</dbReference>
<feature type="compositionally biased region" description="Basic residues" evidence="1">
    <location>
        <begin position="301"/>
        <end position="310"/>
    </location>
</feature>
<dbReference type="InterPro" id="IPR013226">
    <property type="entry name" value="Pal1"/>
</dbReference>
<feature type="compositionally biased region" description="Low complexity" evidence="1">
    <location>
        <begin position="322"/>
        <end position="333"/>
    </location>
</feature>
<dbReference type="EMBL" id="CAJPDS010000058">
    <property type="protein sequence ID" value="CAF9931103.1"/>
    <property type="molecule type" value="Genomic_DNA"/>
</dbReference>
<protein>
    <recommendedName>
        <fullName evidence="4">Pal1 cell morphology</fullName>
    </recommendedName>
</protein>
<dbReference type="OrthoDB" id="5389892at2759"/>